<dbReference type="Proteomes" id="UP000326780">
    <property type="component" value="Chromosome"/>
</dbReference>
<reference evidence="3 4" key="1">
    <citation type="submission" date="2019-10" db="EMBL/GenBank/DDBJ databases">
        <title>Complete genome sequence of Variovorax paradoxus 5C-2.</title>
        <authorList>
            <person name="Gogoleva N.E."/>
            <person name="Balkin A.S."/>
        </authorList>
    </citation>
    <scope>NUCLEOTIDE SEQUENCE [LARGE SCALE GENOMIC DNA]</scope>
    <source>
        <strain evidence="3 4">5C-2</strain>
    </source>
</reference>
<evidence type="ECO:0000313" key="4">
    <source>
        <dbReference type="Proteomes" id="UP000326780"/>
    </source>
</evidence>
<keyword evidence="2" id="KW-1133">Transmembrane helix</keyword>
<proteinExistence type="predicted"/>
<feature type="transmembrane region" description="Helical" evidence="2">
    <location>
        <begin position="79"/>
        <end position="98"/>
    </location>
</feature>
<keyword evidence="2" id="KW-0472">Membrane</keyword>
<sequence length="99" mass="10615">MTLPFLEGAESCVDARRSLQTMVTQRAGGARARLGRAFVVASALRESYSTHRPSPTPARRLSPDAGSSPTTRSPRVNSIIYIVGLVVVVVAVLSFFGLR</sequence>
<dbReference type="AlphaFoldDB" id="A0A5Q0MCB1"/>
<keyword evidence="2" id="KW-0812">Transmembrane</keyword>
<gene>
    <name evidence="3" type="ORF">GFK26_27685</name>
</gene>
<protein>
    <submittedName>
        <fullName evidence="3">Uncharacterized protein</fullName>
    </submittedName>
</protein>
<organism evidence="3 4">
    <name type="scientific">Variovorax paradoxus</name>
    <dbReference type="NCBI Taxonomy" id="34073"/>
    <lineage>
        <taxon>Bacteria</taxon>
        <taxon>Pseudomonadati</taxon>
        <taxon>Pseudomonadota</taxon>
        <taxon>Betaproteobacteria</taxon>
        <taxon>Burkholderiales</taxon>
        <taxon>Comamonadaceae</taxon>
        <taxon>Variovorax</taxon>
    </lineage>
</organism>
<feature type="region of interest" description="Disordered" evidence="1">
    <location>
        <begin position="46"/>
        <end position="73"/>
    </location>
</feature>
<evidence type="ECO:0000313" key="3">
    <source>
        <dbReference type="EMBL" id="QFZ86274.1"/>
    </source>
</evidence>
<accession>A0A5Q0MCB1</accession>
<evidence type="ECO:0000256" key="2">
    <source>
        <dbReference type="SAM" id="Phobius"/>
    </source>
</evidence>
<dbReference type="EMBL" id="CP045644">
    <property type="protein sequence ID" value="QFZ86274.1"/>
    <property type="molecule type" value="Genomic_DNA"/>
</dbReference>
<name>A0A5Q0MCB1_VARPD</name>
<dbReference type="RefSeq" id="WP_153284774.1">
    <property type="nucleotide sequence ID" value="NZ_CP045644.1"/>
</dbReference>
<evidence type="ECO:0000256" key="1">
    <source>
        <dbReference type="SAM" id="MobiDB-lite"/>
    </source>
</evidence>